<protein>
    <recommendedName>
        <fullName evidence="4">Small ribosomal subunit protein uS8</fullName>
    </recommendedName>
    <alternativeName>
        <fullName evidence="5">30S ribosomal protein S8</fullName>
    </alternativeName>
</protein>
<dbReference type="NCBIfam" id="NF001109">
    <property type="entry name" value="PRK00136.1"/>
    <property type="match status" value="1"/>
</dbReference>
<dbReference type="GO" id="GO:1990904">
    <property type="term" value="C:ribonucleoprotein complex"/>
    <property type="evidence" value="ECO:0007669"/>
    <property type="project" value="UniProtKB-KW"/>
</dbReference>
<evidence type="ECO:0000256" key="6">
    <source>
        <dbReference type="RuleBase" id="RU003660"/>
    </source>
</evidence>
<comment type="similarity">
    <text evidence="1 6">Belongs to the universal ribosomal protein uS8 family.</text>
</comment>
<dbReference type="GO" id="GO:0005737">
    <property type="term" value="C:cytoplasm"/>
    <property type="evidence" value="ECO:0007669"/>
    <property type="project" value="UniProtKB-ARBA"/>
</dbReference>
<dbReference type="EMBL" id="PEVH01000025">
    <property type="protein sequence ID" value="PIU99246.1"/>
    <property type="molecule type" value="Genomic_DNA"/>
</dbReference>
<dbReference type="GO" id="GO:0005840">
    <property type="term" value="C:ribosome"/>
    <property type="evidence" value="ECO:0007669"/>
    <property type="project" value="UniProtKB-KW"/>
</dbReference>
<dbReference type="PANTHER" id="PTHR11758">
    <property type="entry name" value="40S RIBOSOMAL PROTEIN S15A"/>
    <property type="match status" value="1"/>
</dbReference>
<dbReference type="GO" id="GO:0003735">
    <property type="term" value="F:structural constituent of ribosome"/>
    <property type="evidence" value="ECO:0007669"/>
    <property type="project" value="InterPro"/>
</dbReference>
<proteinExistence type="inferred from homology"/>
<dbReference type="AlphaFoldDB" id="A0A2M7B804"/>
<sequence length="127" mass="14574">MNYIDLLTKIKNAQQAKKESLKVFYSKNSEVIIDILTKKGYLDAFEKKGRGPKKFLEIKLKYFNSEGVIHGIKFISKSSRQFYYRAKDIKPIKKGYGILLISTSKGIMEGKTAKKENLGGEALFEIW</sequence>
<name>A0A2M7B804_9BACT</name>
<dbReference type="GO" id="GO:0006412">
    <property type="term" value="P:translation"/>
    <property type="evidence" value="ECO:0007669"/>
    <property type="project" value="InterPro"/>
</dbReference>
<dbReference type="InterPro" id="IPR047863">
    <property type="entry name" value="Ribosomal_uS8_CS"/>
</dbReference>
<evidence type="ECO:0000256" key="1">
    <source>
        <dbReference type="ARBA" id="ARBA00006471"/>
    </source>
</evidence>
<dbReference type="SUPFAM" id="SSF56047">
    <property type="entry name" value="Ribosomal protein S8"/>
    <property type="match status" value="1"/>
</dbReference>
<evidence type="ECO:0000313" key="7">
    <source>
        <dbReference type="EMBL" id="PIU99246.1"/>
    </source>
</evidence>
<keyword evidence="2 6" id="KW-0689">Ribosomal protein</keyword>
<gene>
    <name evidence="7" type="ORF">COS59_00815</name>
</gene>
<dbReference type="PROSITE" id="PS00053">
    <property type="entry name" value="RIBOSOMAL_S8"/>
    <property type="match status" value="1"/>
</dbReference>
<organism evidence="7 8">
    <name type="scientific">Candidatus Wolfebacteria bacterium CG03_land_8_20_14_0_80_36_15</name>
    <dbReference type="NCBI Taxonomy" id="1975067"/>
    <lineage>
        <taxon>Bacteria</taxon>
        <taxon>Candidatus Wolfeibacteriota</taxon>
    </lineage>
</organism>
<evidence type="ECO:0000256" key="2">
    <source>
        <dbReference type="ARBA" id="ARBA00022980"/>
    </source>
</evidence>
<reference evidence="8" key="1">
    <citation type="submission" date="2017-09" db="EMBL/GenBank/DDBJ databases">
        <title>Depth-based differentiation of microbial function through sediment-hosted aquifers and enrichment of novel symbionts in the deep terrestrial subsurface.</title>
        <authorList>
            <person name="Probst A.J."/>
            <person name="Ladd B."/>
            <person name="Jarett J.K."/>
            <person name="Geller-Mcgrath D.E."/>
            <person name="Sieber C.M.K."/>
            <person name="Emerson J.B."/>
            <person name="Anantharaman K."/>
            <person name="Thomas B.C."/>
            <person name="Malmstrom R."/>
            <person name="Stieglmeier M."/>
            <person name="Klingl A."/>
            <person name="Woyke T."/>
            <person name="Ryan C.M."/>
            <person name="Banfield J.F."/>
        </authorList>
    </citation>
    <scope>NUCLEOTIDE SEQUENCE [LARGE SCALE GENOMIC DNA]</scope>
</reference>
<dbReference type="Proteomes" id="UP000230131">
    <property type="component" value="Unassembled WGS sequence"/>
</dbReference>
<dbReference type="Gene3D" id="3.30.1490.10">
    <property type="match status" value="1"/>
</dbReference>
<dbReference type="Gene3D" id="3.30.1370.30">
    <property type="match status" value="1"/>
</dbReference>
<dbReference type="InterPro" id="IPR000630">
    <property type="entry name" value="Ribosomal_uS8"/>
</dbReference>
<dbReference type="InterPro" id="IPR035987">
    <property type="entry name" value="Ribosomal_uS8_sf"/>
</dbReference>
<evidence type="ECO:0000313" key="8">
    <source>
        <dbReference type="Proteomes" id="UP000230131"/>
    </source>
</evidence>
<comment type="caution">
    <text evidence="7">The sequence shown here is derived from an EMBL/GenBank/DDBJ whole genome shotgun (WGS) entry which is preliminary data.</text>
</comment>
<evidence type="ECO:0000256" key="5">
    <source>
        <dbReference type="ARBA" id="ARBA00035525"/>
    </source>
</evidence>
<accession>A0A2M7B804</accession>
<evidence type="ECO:0000256" key="3">
    <source>
        <dbReference type="ARBA" id="ARBA00023274"/>
    </source>
</evidence>
<evidence type="ECO:0000256" key="4">
    <source>
        <dbReference type="ARBA" id="ARBA00035258"/>
    </source>
</evidence>
<dbReference type="Pfam" id="PF00410">
    <property type="entry name" value="Ribosomal_S8"/>
    <property type="match status" value="1"/>
</dbReference>
<dbReference type="FunFam" id="3.30.1490.10:FF:000001">
    <property type="entry name" value="30S ribosomal protein S8"/>
    <property type="match status" value="1"/>
</dbReference>
<keyword evidence="3 6" id="KW-0687">Ribonucleoprotein</keyword>